<dbReference type="OrthoDB" id="5496144at2"/>
<dbReference type="STRING" id="54.SAMN02745121_02158"/>
<evidence type="ECO:0000313" key="2">
    <source>
        <dbReference type="Proteomes" id="UP000199400"/>
    </source>
</evidence>
<accession>A0A1I1W863</accession>
<protein>
    <submittedName>
        <fullName evidence="1">Uncharacterized protein</fullName>
    </submittedName>
</protein>
<dbReference type="RefSeq" id="WP_096325938.1">
    <property type="nucleotide sequence ID" value="NZ_FOMX01000006.1"/>
</dbReference>
<keyword evidence="2" id="KW-1185">Reference proteome</keyword>
<proteinExistence type="predicted"/>
<sequence>MRLPLRHPPHGRDAPLRRCAYLEALAEHARGLALGPAADLVTPRGSRGRFGSALQWHFGLEPHDGLDRLDWEDRIELKLVSVWRARDGLACDKLKVCDLTIDPWHKLGNVLWVFADRLTRVVVGHRFTRLSGPMRERLEASWTIDPHFERPSLFVEAREQEQRQAPAYYLSAAWFRAEGLLPRELPGVLPFDSRWWSSARTGGRDPLITLWRGEPQGELVCPRCGGPIRADHERLGRDGWAPAVHAMPFGERCGLRAHFAVAASHLALGPGEPGRAELESALQGLLGPDQVERLADHVVEPEDHLH</sequence>
<dbReference type="EMBL" id="FOMX01000006">
    <property type="protein sequence ID" value="SFD91375.1"/>
    <property type="molecule type" value="Genomic_DNA"/>
</dbReference>
<evidence type="ECO:0000313" key="1">
    <source>
        <dbReference type="EMBL" id="SFD91375.1"/>
    </source>
</evidence>
<dbReference type="Proteomes" id="UP000199400">
    <property type="component" value="Unassembled WGS sequence"/>
</dbReference>
<name>A0A1I1W863_9BACT</name>
<reference evidence="2" key="1">
    <citation type="submission" date="2016-10" db="EMBL/GenBank/DDBJ databases">
        <authorList>
            <person name="Varghese N."/>
            <person name="Submissions S."/>
        </authorList>
    </citation>
    <scope>NUCLEOTIDE SEQUENCE [LARGE SCALE GENOMIC DNA]</scope>
    <source>
        <strain evidence="2">ATCC 25963</strain>
    </source>
</reference>
<dbReference type="AlphaFoldDB" id="A0A1I1W863"/>
<gene>
    <name evidence="1" type="ORF">SAMN02745121_02158</name>
</gene>
<organism evidence="1 2">
    <name type="scientific">Nannocystis exedens</name>
    <dbReference type="NCBI Taxonomy" id="54"/>
    <lineage>
        <taxon>Bacteria</taxon>
        <taxon>Pseudomonadati</taxon>
        <taxon>Myxococcota</taxon>
        <taxon>Polyangia</taxon>
        <taxon>Nannocystales</taxon>
        <taxon>Nannocystaceae</taxon>
        <taxon>Nannocystis</taxon>
    </lineage>
</organism>